<keyword evidence="3" id="KW-1185">Reference proteome</keyword>
<evidence type="ECO:0000256" key="1">
    <source>
        <dbReference type="SAM" id="Phobius"/>
    </source>
</evidence>
<evidence type="ECO:0000313" key="2">
    <source>
        <dbReference type="EMBL" id="MFC6646802.1"/>
    </source>
</evidence>
<feature type="transmembrane region" description="Helical" evidence="1">
    <location>
        <begin position="65"/>
        <end position="83"/>
    </location>
</feature>
<dbReference type="Pfam" id="PF06123">
    <property type="entry name" value="CreD"/>
    <property type="match status" value="1"/>
</dbReference>
<keyword evidence="1" id="KW-0812">Transmembrane</keyword>
<dbReference type="EMBL" id="JBHSWI010000001">
    <property type="protein sequence ID" value="MFC6646802.1"/>
    <property type="molecule type" value="Genomic_DNA"/>
</dbReference>
<dbReference type="InterPro" id="IPR010364">
    <property type="entry name" value="Uncharacterised_IM_CreD"/>
</dbReference>
<accession>A0ABW1ZBK9</accession>
<feature type="transmembrane region" description="Helical" evidence="1">
    <location>
        <begin position="147"/>
        <end position="165"/>
    </location>
</feature>
<feature type="transmembrane region" description="Helical" evidence="1">
    <location>
        <begin position="119"/>
        <end position="140"/>
    </location>
</feature>
<keyword evidence="1" id="KW-1133">Transmembrane helix</keyword>
<keyword evidence="1" id="KW-0472">Membrane</keyword>
<sequence length="218" mass="24398">MKFFVIAALALIMSIPGLMISSMVDDRNDSHGLAAHWENNQRIEAKPTTVLGIRLVDSYRSTNRSLKYITLFLGLVFLTYFIFEITTSKRIHPAQYALVGVAQVIFYLLLLSLSEHIGFDLAFMIAGSATIALFSMYVHWIFGGAQYASRAAAIFTTLYLFIYALLRLGDYALLIGSVTSFAAVAATMYFTRHLDWYSMGFQEAQTSPASAPRESWLD</sequence>
<gene>
    <name evidence="2" type="ORF">ACFQBQ_14650</name>
</gene>
<dbReference type="PANTHER" id="PTHR30092">
    <property type="entry name" value="INNER MEMBRANE PROTEIN CRED"/>
    <property type="match status" value="1"/>
</dbReference>
<feature type="transmembrane region" description="Helical" evidence="1">
    <location>
        <begin position="171"/>
        <end position="190"/>
    </location>
</feature>
<evidence type="ECO:0000313" key="3">
    <source>
        <dbReference type="Proteomes" id="UP001596391"/>
    </source>
</evidence>
<proteinExistence type="predicted"/>
<protein>
    <submittedName>
        <fullName evidence="2">Inner membrane CreD family protein</fullName>
    </submittedName>
</protein>
<name>A0ABW1ZBK9_9BACT</name>
<dbReference type="Proteomes" id="UP001596391">
    <property type="component" value="Unassembled WGS sequence"/>
</dbReference>
<reference evidence="3" key="1">
    <citation type="journal article" date="2019" name="Int. J. Syst. Evol. Microbiol.">
        <title>The Global Catalogue of Microorganisms (GCM) 10K type strain sequencing project: providing services to taxonomists for standard genome sequencing and annotation.</title>
        <authorList>
            <consortium name="The Broad Institute Genomics Platform"/>
            <consortium name="The Broad Institute Genome Sequencing Center for Infectious Disease"/>
            <person name="Wu L."/>
            <person name="Ma J."/>
        </authorList>
    </citation>
    <scope>NUCLEOTIDE SEQUENCE [LARGE SCALE GENOMIC DNA]</scope>
    <source>
        <strain evidence="3">CGMCC 1.16026</strain>
    </source>
</reference>
<organism evidence="2 3">
    <name type="scientific">Granulicella cerasi</name>
    <dbReference type="NCBI Taxonomy" id="741063"/>
    <lineage>
        <taxon>Bacteria</taxon>
        <taxon>Pseudomonadati</taxon>
        <taxon>Acidobacteriota</taxon>
        <taxon>Terriglobia</taxon>
        <taxon>Terriglobales</taxon>
        <taxon>Acidobacteriaceae</taxon>
        <taxon>Granulicella</taxon>
    </lineage>
</organism>
<dbReference type="PANTHER" id="PTHR30092:SF0">
    <property type="entry name" value="INNER MEMBRANE PROTEIN CRED"/>
    <property type="match status" value="1"/>
</dbReference>
<feature type="transmembrane region" description="Helical" evidence="1">
    <location>
        <begin position="95"/>
        <end position="113"/>
    </location>
</feature>
<comment type="caution">
    <text evidence="2">The sequence shown here is derived from an EMBL/GenBank/DDBJ whole genome shotgun (WGS) entry which is preliminary data.</text>
</comment>